<protein>
    <submittedName>
        <fullName evidence="1">Cytokinin riboside 5'-monophosphate phosphoribohydrolase</fullName>
    </submittedName>
</protein>
<dbReference type="Gene3D" id="3.40.50.450">
    <property type="match status" value="1"/>
</dbReference>
<dbReference type="EMBL" id="AP025739">
    <property type="protein sequence ID" value="BDI31274.1"/>
    <property type="molecule type" value="Genomic_DNA"/>
</dbReference>
<reference evidence="1 2" key="1">
    <citation type="journal article" date="2019" name="Int. J. Syst. Evol. Microbiol.">
        <title>Capsulimonas corticalis gen. nov., sp. nov., an aerobic capsulated bacterium, of a novel bacterial order, Capsulimonadales ord. nov., of the class Armatimonadia of the phylum Armatimonadetes.</title>
        <authorList>
            <person name="Li J."/>
            <person name="Kudo C."/>
            <person name="Tonouchi A."/>
        </authorList>
    </citation>
    <scope>NUCLEOTIDE SEQUENCE [LARGE SCALE GENOMIC DNA]</scope>
    <source>
        <strain evidence="1 2">AX-7</strain>
    </source>
</reference>
<sequence>METDHKVISIFGGAQCPPDSLEYRQAAEAGRLLAEAGYTVATGGYQGAMVAASQAAFEAGGSVIGVTMSKLTSPINNYITETRPTHDFFGRLQGLIEGSAGFIAVRGGVGTLVEVTLVWNCLTMHVATPRPLVLVGRDVWEPWLDACTQTLAVGAQHLHHLTVVDTALEAVEAVLPMGAIRLAA</sequence>
<dbReference type="Pfam" id="PF03641">
    <property type="entry name" value="Lysine_decarbox"/>
    <property type="match status" value="1"/>
</dbReference>
<keyword evidence="2" id="KW-1185">Reference proteome</keyword>
<dbReference type="InterPro" id="IPR052341">
    <property type="entry name" value="LOG_family_nucleotidases"/>
</dbReference>
<dbReference type="PANTHER" id="PTHR43393">
    <property type="entry name" value="CYTOKININ RIBOSIDE 5'-MONOPHOSPHATE PHOSPHORIBOHYDROLASE"/>
    <property type="match status" value="1"/>
</dbReference>
<dbReference type="KEGG" id="ccot:CCAX7_33250"/>
<gene>
    <name evidence="1" type="ORF">CCAX7_33250</name>
</gene>
<dbReference type="RefSeq" id="WP_119322432.1">
    <property type="nucleotide sequence ID" value="NZ_AP025739.1"/>
</dbReference>
<dbReference type="SUPFAM" id="SSF102405">
    <property type="entry name" value="MCP/YpsA-like"/>
    <property type="match status" value="1"/>
</dbReference>
<name>A0A402CYR3_9BACT</name>
<dbReference type="PANTHER" id="PTHR43393:SF3">
    <property type="entry name" value="LYSINE DECARBOXYLASE-LIKE PROTEIN"/>
    <property type="match status" value="1"/>
</dbReference>
<organism evidence="1 2">
    <name type="scientific">Capsulimonas corticalis</name>
    <dbReference type="NCBI Taxonomy" id="2219043"/>
    <lineage>
        <taxon>Bacteria</taxon>
        <taxon>Bacillati</taxon>
        <taxon>Armatimonadota</taxon>
        <taxon>Armatimonadia</taxon>
        <taxon>Capsulimonadales</taxon>
        <taxon>Capsulimonadaceae</taxon>
        <taxon>Capsulimonas</taxon>
    </lineage>
</organism>
<dbReference type="GO" id="GO:0005829">
    <property type="term" value="C:cytosol"/>
    <property type="evidence" value="ECO:0007669"/>
    <property type="project" value="TreeGrafter"/>
</dbReference>
<evidence type="ECO:0000313" key="2">
    <source>
        <dbReference type="Proteomes" id="UP000287394"/>
    </source>
</evidence>
<evidence type="ECO:0000313" key="1">
    <source>
        <dbReference type="EMBL" id="BDI31274.1"/>
    </source>
</evidence>
<proteinExistence type="predicted"/>
<dbReference type="OrthoDB" id="9801098at2"/>
<dbReference type="AlphaFoldDB" id="A0A402CYR3"/>
<accession>A0A402CYR3</accession>
<dbReference type="InterPro" id="IPR031100">
    <property type="entry name" value="LOG_fam"/>
</dbReference>
<dbReference type="Proteomes" id="UP000287394">
    <property type="component" value="Chromosome"/>
</dbReference>